<dbReference type="SUPFAM" id="SSF55326">
    <property type="entry name" value="PurM N-terminal domain-like"/>
    <property type="match status" value="2"/>
</dbReference>
<feature type="binding site" evidence="8">
    <location>
        <position position="87"/>
    </location>
    <ligand>
        <name>ATP</name>
        <dbReference type="ChEBI" id="CHEBI:30616"/>
    </ligand>
</feature>
<evidence type="ECO:0000256" key="7">
    <source>
        <dbReference type="ARBA" id="ARBA00022842"/>
    </source>
</evidence>
<keyword evidence="4 8" id="KW-0547">Nucleotide-binding</keyword>
<name>A0A398D4D5_9BACT</name>
<evidence type="ECO:0000256" key="1">
    <source>
        <dbReference type="ARBA" id="ARBA00022490"/>
    </source>
</evidence>
<protein>
    <recommendedName>
        <fullName evidence="8">Phosphoribosylformylglycinamidine synthase subunit PurL</fullName>
        <shortName evidence="8">FGAM synthase</shortName>
        <ecNumber evidence="8">6.3.5.3</ecNumber>
    </recommendedName>
    <alternativeName>
        <fullName evidence="8">Formylglycinamide ribonucleotide amidotransferase subunit II</fullName>
        <shortName evidence="8">FGAR amidotransferase II</shortName>
        <shortName evidence="8">FGAR-AT II</shortName>
    </alternativeName>
    <alternativeName>
        <fullName evidence="8">Glutamine amidotransferase PurL</fullName>
    </alternativeName>
    <alternativeName>
        <fullName evidence="8">Phosphoribosylformylglycinamidine synthase subunit II</fullName>
    </alternativeName>
</protein>
<dbReference type="Pfam" id="PF18072">
    <property type="entry name" value="FGAR-AT_linker"/>
    <property type="match status" value="1"/>
</dbReference>
<keyword evidence="2 8" id="KW-0436">Ligase</keyword>
<comment type="similarity">
    <text evidence="8">Belongs to the FGAMS family.</text>
</comment>
<dbReference type="Pfam" id="PF02769">
    <property type="entry name" value="AIRS_C"/>
    <property type="match status" value="2"/>
</dbReference>
<evidence type="ECO:0000256" key="2">
    <source>
        <dbReference type="ARBA" id="ARBA00022598"/>
    </source>
</evidence>
<dbReference type="Proteomes" id="UP000266489">
    <property type="component" value="Unassembled WGS sequence"/>
</dbReference>
<feature type="binding site" evidence="8">
    <location>
        <begin position="90"/>
        <end position="93"/>
    </location>
    <ligand>
        <name>substrate</name>
    </ligand>
</feature>
<dbReference type="Gene3D" id="3.90.650.10">
    <property type="entry name" value="PurM-like C-terminal domain"/>
    <property type="match status" value="2"/>
</dbReference>
<feature type="active site" description="Proton acceptor" evidence="8">
    <location>
        <position position="91"/>
    </location>
</feature>
<dbReference type="PIRSF" id="PIRSF001587">
    <property type="entry name" value="FGAM_synthase_II"/>
    <property type="match status" value="1"/>
</dbReference>
<feature type="binding site" evidence="8">
    <location>
        <position position="48"/>
    </location>
    <ligand>
        <name>ATP</name>
        <dbReference type="ChEBI" id="CHEBI:30616"/>
    </ligand>
</feature>
<dbReference type="CDD" id="cd02203">
    <property type="entry name" value="PurL_repeat1"/>
    <property type="match status" value="1"/>
</dbReference>
<evidence type="ECO:0000256" key="8">
    <source>
        <dbReference type="HAMAP-Rule" id="MF_00420"/>
    </source>
</evidence>
<dbReference type="Pfam" id="PF00586">
    <property type="entry name" value="AIRS"/>
    <property type="match status" value="2"/>
</dbReference>
<evidence type="ECO:0000256" key="4">
    <source>
        <dbReference type="ARBA" id="ARBA00022741"/>
    </source>
</evidence>
<evidence type="ECO:0000259" key="10">
    <source>
        <dbReference type="Pfam" id="PF02769"/>
    </source>
</evidence>
<comment type="subunit">
    <text evidence="8">Monomer. Part of the FGAM synthase complex composed of 1 PurL, 1 PurQ and 2 PurS subunits.</text>
</comment>
<dbReference type="GO" id="GO:0004642">
    <property type="term" value="F:phosphoribosylformylglycinamidine synthase activity"/>
    <property type="evidence" value="ECO:0007669"/>
    <property type="project" value="UniProtKB-UniRule"/>
</dbReference>
<accession>A0A398D4D5</accession>
<reference evidence="12 13" key="1">
    <citation type="submission" date="2018-09" db="EMBL/GenBank/DDBJ databases">
        <title>Discovery and Ecogenomic Context for Candidatus Cryosericales, a Global Caldiserica Order Active in Thawing Permafrost.</title>
        <authorList>
            <person name="Martinez M.A."/>
            <person name="Woodcroft B.J."/>
            <person name="Ignacio Espinoza J.C."/>
            <person name="Zayed A."/>
            <person name="Singleton C.M."/>
            <person name="Boyd J."/>
            <person name="Li Y.-F."/>
            <person name="Purvine S."/>
            <person name="Maughan H."/>
            <person name="Hodgkins S.B."/>
            <person name="Anderson D."/>
            <person name="Sederholm M."/>
            <person name="Temperton B."/>
            <person name="Saleska S.R."/>
            <person name="Tyson G.W."/>
            <person name="Rich V.I."/>
        </authorList>
    </citation>
    <scope>NUCLEOTIDE SEQUENCE [LARGE SCALE GENOMIC DNA]</scope>
    <source>
        <strain evidence="12 13">SMC5</strain>
    </source>
</reference>
<dbReference type="GO" id="GO:0005524">
    <property type="term" value="F:ATP binding"/>
    <property type="evidence" value="ECO:0007669"/>
    <property type="project" value="UniProtKB-UniRule"/>
</dbReference>
<keyword evidence="3 8" id="KW-0479">Metal-binding</keyword>
<dbReference type="HAMAP" id="MF_00420">
    <property type="entry name" value="PurL_2"/>
    <property type="match status" value="1"/>
</dbReference>
<dbReference type="GO" id="GO:0006189">
    <property type="term" value="P:'de novo' IMP biosynthetic process"/>
    <property type="evidence" value="ECO:0007669"/>
    <property type="project" value="UniProtKB-UniRule"/>
</dbReference>
<dbReference type="PANTHER" id="PTHR43555:SF1">
    <property type="entry name" value="PHOSPHORIBOSYLFORMYLGLYCINAMIDINE SYNTHASE SUBUNIT PURL"/>
    <property type="match status" value="1"/>
</dbReference>
<evidence type="ECO:0000256" key="3">
    <source>
        <dbReference type="ARBA" id="ARBA00022723"/>
    </source>
</evidence>
<dbReference type="FunFam" id="3.30.1330.10:FF:000004">
    <property type="entry name" value="Phosphoribosylformylglycinamidine synthase subunit PurL"/>
    <property type="match status" value="1"/>
</dbReference>
<feature type="binding site" evidence="8">
    <location>
        <position position="264"/>
    </location>
    <ligand>
        <name>Mg(2+)</name>
        <dbReference type="ChEBI" id="CHEBI:18420"/>
        <label>2</label>
    </ligand>
</feature>
<feature type="binding site" evidence="8">
    <location>
        <position position="89"/>
    </location>
    <ligand>
        <name>Mg(2+)</name>
        <dbReference type="ChEBI" id="CHEBI:18420"/>
        <label>1</label>
    </ligand>
</feature>
<comment type="caution">
    <text evidence="8">Lacks conserved residue(s) required for the propagation of feature annotation.</text>
</comment>
<feature type="binding site" evidence="8">
    <location>
        <position position="532"/>
    </location>
    <ligand>
        <name>substrate</name>
    </ligand>
</feature>
<dbReference type="OrthoDB" id="9804441at2"/>
<sequence>MKLAGAERAARVGLTDAEYARIVELVGREPGDLELDLFGVMWSEHCSYKTSRPLLRLFPTTGPAVLQGPGENAGIVDIGDGLAVVMKVESHNHPSAVEPYQGAATGSGGIIRDIFTMGARPVAMLDSLRFGDLKEARQRSLFRGVVKGIGDYDNCMGIPTVAGEVGFDDSYTGNCLVNAMCVGIIRHGDIKRSAATGVGNAVILVGATTGRDGMGGASFASVDLTAASQERKSAVQVGDPFLEKLLLEACLELFQTDAVVGIQDLGAAGLTSASCETAAKGGVGIDLDVALVPRREDGMVPAEVMISESQERMLVIARQGREGEVQRIFDKWGLNAAVIGRVTDDGMLTIRDGDVIVGQVPAKALAEQAPLRHPEAVRPAWQDNLLNLDVTLLPQQDDWTGTLTALLGTPTIASKEWVYRQYDSVVRTNTVIGPGSDAAVLRVGGTDHGIALTIDGPGRMCLLDPATGAAMAVAEAARNLVCSGAKPLALTDCLNFGNPEKPEVFWQFSQAVKGMSEACRKLGIPVIGGNVSFYNETGASAIVPTPVVGMVGVVKDLAHICRQGFGESGSVVVLLGANTDELGGSEYVRLATGRTAGRVPLLDLEREKEVQELCLTGIRRGLIRSAHDVSDGGLGVTLAESCISGQTGADCSLPAGIRPDALLFGEAPSRIVVTVGAGDLQALVDAAVEMGVPLAVLGTTGGALLNIDVSGKSLVRAPVVDLAAAWSGSLPQVMNI</sequence>
<comment type="subcellular location">
    <subcellularLocation>
        <location evidence="8">Cytoplasm</location>
    </subcellularLocation>
</comment>
<organism evidence="12 13">
    <name type="scientific">Candidatus Cryosericum odellii</name>
    <dbReference type="NCBI Taxonomy" id="2290917"/>
    <lineage>
        <taxon>Bacteria</taxon>
        <taxon>Pseudomonadati</taxon>
        <taxon>Caldisericota/Cryosericota group</taxon>
        <taxon>Candidatus Cryosericota</taxon>
        <taxon>Candidatus Cryosericia</taxon>
        <taxon>Candidatus Cryosericales</taxon>
        <taxon>Candidatus Cryosericaceae</taxon>
        <taxon>Candidatus Cryosericum</taxon>
    </lineage>
</organism>
<feature type="binding site" evidence="8">
    <location>
        <begin position="308"/>
        <end position="310"/>
    </location>
    <ligand>
        <name>substrate</name>
    </ligand>
</feature>
<keyword evidence="6 8" id="KW-0067">ATP-binding</keyword>
<feature type="domain" description="PurM-like N-terminal" evidence="9">
    <location>
        <begin position="435"/>
        <end position="554"/>
    </location>
</feature>
<feature type="binding site" evidence="8">
    <location>
        <position position="113"/>
    </location>
    <ligand>
        <name>Mg(2+)</name>
        <dbReference type="ChEBI" id="CHEBI:18420"/>
        <label>2</label>
    </ligand>
</feature>
<evidence type="ECO:0000313" key="13">
    <source>
        <dbReference type="Proteomes" id="UP000266489"/>
    </source>
</evidence>
<comment type="catalytic activity">
    <reaction evidence="8">
        <text>N(2)-formyl-N(1)-(5-phospho-beta-D-ribosyl)glycinamide + L-glutamine + ATP + H2O = 2-formamido-N(1)-(5-O-phospho-beta-D-ribosyl)acetamidine + L-glutamate + ADP + phosphate + H(+)</text>
        <dbReference type="Rhea" id="RHEA:17129"/>
        <dbReference type="ChEBI" id="CHEBI:15377"/>
        <dbReference type="ChEBI" id="CHEBI:15378"/>
        <dbReference type="ChEBI" id="CHEBI:29985"/>
        <dbReference type="ChEBI" id="CHEBI:30616"/>
        <dbReference type="ChEBI" id="CHEBI:43474"/>
        <dbReference type="ChEBI" id="CHEBI:58359"/>
        <dbReference type="ChEBI" id="CHEBI:147286"/>
        <dbReference type="ChEBI" id="CHEBI:147287"/>
        <dbReference type="ChEBI" id="CHEBI:456216"/>
        <dbReference type="EC" id="6.3.5.3"/>
    </reaction>
</comment>
<keyword evidence="5 8" id="KW-0658">Purine biosynthesis</keyword>
<dbReference type="InterPro" id="IPR041609">
    <property type="entry name" value="PurL_linker"/>
</dbReference>
<comment type="function">
    <text evidence="8">Part of the phosphoribosylformylglycinamidine synthase complex involved in the purines biosynthetic pathway. Catalyzes the ATP-dependent conversion of formylglycinamide ribonucleotide (FGAR) and glutamine to yield formylglycinamidine ribonucleotide (FGAM) and glutamate. The FGAM synthase complex is composed of three subunits. PurQ produces an ammonia molecule by converting glutamine to glutamate. PurL transfers the ammonia molecule to FGAR to form FGAM in an ATP-dependent manner. PurS interacts with PurQ and PurL and is thought to assist in the transfer of the ammonia molecule from PurQ to PurL.</text>
</comment>
<dbReference type="InterPro" id="IPR016188">
    <property type="entry name" value="PurM-like_N"/>
</dbReference>
<dbReference type="SUPFAM" id="SSF56042">
    <property type="entry name" value="PurM C-terminal domain-like"/>
    <property type="match status" value="2"/>
</dbReference>
<dbReference type="NCBIfam" id="TIGR01736">
    <property type="entry name" value="FGAM_synth_II"/>
    <property type="match status" value="1"/>
</dbReference>
<dbReference type="PANTHER" id="PTHR43555">
    <property type="entry name" value="PHOSPHORIBOSYLFORMYLGLYCINAMIDINE SYNTHASE SUBUNIT PURL"/>
    <property type="match status" value="1"/>
</dbReference>
<comment type="caution">
    <text evidence="12">The sequence shown here is derived from an EMBL/GenBank/DDBJ whole genome shotgun (WGS) entry which is preliminary data.</text>
</comment>
<dbReference type="NCBIfam" id="NF002290">
    <property type="entry name" value="PRK01213.1"/>
    <property type="match status" value="1"/>
</dbReference>
<evidence type="ECO:0000259" key="11">
    <source>
        <dbReference type="Pfam" id="PF18072"/>
    </source>
</evidence>
<feature type="domain" description="PurM-like N-terminal" evidence="9">
    <location>
        <begin position="70"/>
        <end position="185"/>
    </location>
</feature>
<dbReference type="UniPathway" id="UPA00074">
    <property type="reaction ID" value="UER00128"/>
</dbReference>
<dbReference type="InterPro" id="IPR036676">
    <property type="entry name" value="PurM-like_C_sf"/>
</dbReference>
<feature type="binding site" evidence="8">
    <location>
        <position position="530"/>
    </location>
    <ligand>
        <name>Mg(2+)</name>
        <dbReference type="ChEBI" id="CHEBI:18420"/>
        <label>1</label>
    </ligand>
</feature>
<feature type="binding site" evidence="8">
    <location>
        <position position="492"/>
    </location>
    <ligand>
        <name>ATP</name>
        <dbReference type="ChEBI" id="CHEBI:30616"/>
    </ligand>
</feature>
<dbReference type="GO" id="GO:0000287">
    <property type="term" value="F:magnesium ion binding"/>
    <property type="evidence" value="ECO:0007669"/>
    <property type="project" value="UniProtKB-UniRule"/>
</dbReference>
<gene>
    <name evidence="8 12" type="primary">purL</name>
    <name evidence="12" type="ORF">SMC5_06720</name>
</gene>
<keyword evidence="7 8" id="KW-0460">Magnesium</keyword>
<dbReference type="RefSeq" id="WP_119120093.1">
    <property type="nucleotide sequence ID" value="NZ_QXIU01000160.1"/>
</dbReference>
<proteinExistence type="inferred from homology"/>
<dbReference type="InterPro" id="IPR010074">
    <property type="entry name" value="PRibForGlyAmidine_synth_PurL"/>
</dbReference>
<dbReference type="EC" id="6.3.5.3" evidence="8"/>
<feature type="binding site" evidence="8">
    <location>
        <position position="529"/>
    </location>
    <ligand>
        <name>ATP</name>
        <dbReference type="ChEBI" id="CHEBI:30616"/>
    </ligand>
</feature>
<evidence type="ECO:0000256" key="5">
    <source>
        <dbReference type="ARBA" id="ARBA00022755"/>
    </source>
</evidence>
<dbReference type="AlphaFoldDB" id="A0A398D4D5"/>
<feature type="domain" description="PurM-like C-terminal" evidence="10">
    <location>
        <begin position="568"/>
        <end position="701"/>
    </location>
</feature>
<dbReference type="Gene3D" id="3.30.1330.10">
    <property type="entry name" value="PurM-like, N-terminal domain"/>
    <property type="match status" value="2"/>
</dbReference>
<evidence type="ECO:0000259" key="9">
    <source>
        <dbReference type="Pfam" id="PF00586"/>
    </source>
</evidence>
<feature type="active site" evidence="8">
    <location>
        <position position="45"/>
    </location>
</feature>
<dbReference type="CDD" id="cd02204">
    <property type="entry name" value="PurL_repeat2"/>
    <property type="match status" value="1"/>
</dbReference>
<evidence type="ECO:0000256" key="6">
    <source>
        <dbReference type="ARBA" id="ARBA00022840"/>
    </source>
</evidence>
<dbReference type="EMBL" id="QXIU01000160">
    <property type="protein sequence ID" value="RIE09815.1"/>
    <property type="molecule type" value="Genomic_DNA"/>
</dbReference>
<dbReference type="InterPro" id="IPR036921">
    <property type="entry name" value="PurM-like_N_sf"/>
</dbReference>
<evidence type="ECO:0000313" key="12">
    <source>
        <dbReference type="EMBL" id="RIE09815.1"/>
    </source>
</evidence>
<feature type="binding site" evidence="8">
    <location>
        <position position="112"/>
    </location>
    <ligand>
        <name>substrate</name>
    </ligand>
</feature>
<comment type="pathway">
    <text evidence="8">Purine metabolism; IMP biosynthesis via de novo pathway; 5-amino-1-(5-phospho-D-ribosyl)imidazole from N(2)-formyl-N(1)-(5-phospho-D-ribosyl)glycinamide: step 1/2.</text>
</comment>
<feature type="domain" description="PurM-like C-terminal" evidence="10">
    <location>
        <begin position="198"/>
        <end position="351"/>
    </location>
</feature>
<dbReference type="GO" id="GO:0005737">
    <property type="term" value="C:cytoplasm"/>
    <property type="evidence" value="ECO:0007669"/>
    <property type="project" value="UniProtKB-SubCell"/>
</dbReference>
<feature type="binding site" evidence="8">
    <location>
        <position position="236"/>
    </location>
    <ligand>
        <name>substrate</name>
    </ligand>
</feature>
<feature type="domain" description="Phosphoribosylformylglycinamidine synthase linker" evidence="11">
    <location>
        <begin position="6"/>
        <end position="49"/>
    </location>
</feature>
<keyword evidence="1 8" id="KW-0963">Cytoplasm</keyword>
<dbReference type="InterPro" id="IPR010918">
    <property type="entry name" value="PurM-like_C_dom"/>
</dbReference>